<dbReference type="RefSeq" id="WP_406698990.1">
    <property type="nucleotide sequence ID" value="NZ_CP155447.1"/>
</dbReference>
<organism evidence="5">
    <name type="scientific">Singulisphaera sp. Ch08</name>
    <dbReference type="NCBI Taxonomy" id="3120278"/>
    <lineage>
        <taxon>Bacteria</taxon>
        <taxon>Pseudomonadati</taxon>
        <taxon>Planctomycetota</taxon>
        <taxon>Planctomycetia</taxon>
        <taxon>Isosphaerales</taxon>
        <taxon>Isosphaeraceae</taxon>
        <taxon>Singulisphaera</taxon>
    </lineage>
</organism>
<evidence type="ECO:0000259" key="4">
    <source>
        <dbReference type="Pfam" id="PF03328"/>
    </source>
</evidence>
<feature type="domain" description="HpcH/HpaI aldolase/citrate lyase" evidence="4">
    <location>
        <begin position="26"/>
        <end position="238"/>
    </location>
</feature>
<evidence type="ECO:0000313" key="5">
    <source>
        <dbReference type="EMBL" id="XBH06138.1"/>
    </source>
</evidence>
<dbReference type="PANTHER" id="PTHR30502:SF0">
    <property type="entry name" value="PHOSPHOENOLPYRUVATE CARBOXYLASE FAMILY PROTEIN"/>
    <property type="match status" value="1"/>
</dbReference>
<dbReference type="Pfam" id="PF03328">
    <property type="entry name" value="HpcH_HpaI"/>
    <property type="match status" value="1"/>
</dbReference>
<reference evidence="5" key="1">
    <citation type="submission" date="2024-05" db="EMBL/GenBank/DDBJ databases">
        <title>Planctomycetes of the genus Singulisphaera possess chitinolytic capabilities.</title>
        <authorList>
            <person name="Ivanova A."/>
        </authorList>
    </citation>
    <scope>NUCLEOTIDE SEQUENCE</scope>
    <source>
        <strain evidence="5">Ch08T</strain>
    </source>
</reference>
<protein>
    <submittedName>
        <fullName evidence="5">Aldolase/citrate lyase family protein</fullName>
    </submittedName>
</protein>
<dbReference type="SUPFAM" id="SSF51621">
    <property type="entry name" value="Phosphoenolpyruvate/pyruvate domain"/>
    <property type="match status" value="1"/>
</dbReference>
<dbReference type="PANTHER" id="PTHR30502">
    <property type="entry name" value="2-KETO-3-DEOXY-L-RHAMNONATE ALDOLASE"/>
    <property type="match status" value="1"/>
</dbReference>
<name>A0AAU7CM27_9BACT</name>
<dbReference type="InterPro" id="IPR050251">
    <property type="entry name" value="HpcH-HpaI_aldolase"/>
</dbReference>
<evidence type="ECO:0000256" key="3">
    <source>
        <dbReference type="ARBA" id="ARBA00023239"/>
    </source>
</evidence>
<comment type="similarity">
    <text evidence="1">Belongs to the HpcH/HpaI aldolase family.</text>
</comment>
<accession>A0AAU7CM27</accession>
<evidence type="ECO:0000256" key="2">
    <source>
        <dbReference type="ARBA" id="ARBA00022723"/>
    </source>
</evidence>
<dbReference type="InterPro" id="IPR040442">
    <property type="entry name" value="Pyrv_kinase-like_dom_sf"/>
</dbReference>
<keyword evidence="3 5" id="KW-0456">Lyase</keyword>
<evidence type="ECO:0000256" key="1">
    <source>
        <dbReference type="ARBA" id="ARBA00005568"/>
    </source>
</evidence>
<dbReference type="EMBL" id="CP155447">
    <property type="protein sequence ID" value="XBH06138.1"/>
    <property type="molecule type" value="Genomic_DNA"/>
</dbReference>
<dbReference type="GO" id="GO:0005737">
    <property type="term" value="C:cytoplasm"/>
    <property type="evidence" value="ECO:0007669"/>
    <property type="project" value="TreeGrafter"/>
</dbReference>
<gene>
    <name evidence="5" type="ORF">V5E97_08900</name>
</gene>
<keyword evidence="2" id="KW-0479">Metal-binding</keyword>
<dbReference type="AlphaFoldDB" id="A0AAU7CM27"/>
<dbReference type="GO" id="GO:0046872">
    <property type="term" value="F:metal ion binding"/>
    <property type="evidence" value="ECO:0007669"/>
    <property type="project" value="UniProtKB-KW"/>
</dbReference>
<dbReference type="GO" id="GO:0016832">
    <property type="term" value="F:aldehyde-lyase activity"/>
    <property type="evidence" value="ECO:0007669"/>
    <property type="project" value="TreeGrafter"/>
</dbReference>
<dbReference type="Gene3D" id="3.20.20.60">
    <property type="entry name" value="Phosphoenolpyruvate-binding domains"/>
    <property type="match status" value="1"/>
</dbReference>
<proteinExistence type="inferred from homology"/>
<dbReference type="InterPro" id="IPR005000">
    <property type="entry name" value="Aldolase/citrate-lyase_domain"/>
</dbReference>
<sequence length="289" mass="31310">MRFSRVKAKLRRGEPALITCCHFIDPSVYELTSLLGFDGIWLDLEHHATSDETASNLMRAARVGVSDIIARPAKGEYMRMARLLEAGAQGIMYPRCESAEEAAEVVRWAKFAPQGERGVDGANGDAPYCGMPMPPYLQAANEHTLIIVQLESLQALDQAEAIARVPGVDVLMLGPGDLSVLSGIPYQFDHPIIGDAIRRTADAARSAGKWWGTVTGTPEHTKMLMDLGATFLCHGADIVMVKKGLEQIQEHYAPLGFTFENRIAAEAAELARAFANSASQREAGSLGKS</sequence>
<dbReference type="InterPro" id="IPR015813">
    <property type="entry name" value="Pyrv/PenolPyrv_kinase-like_dom"/>
</dbReference>